<proteinExistence type="predicted"/>
<organism evidence="1">
    <name type="scientific">marine sediment metagenome</name>
    <dbReference type="NCBI Taxonomy" id="412755"/>
    <lineage>
        <taxon>unclassified sequences</taxon>
        <taxon>metagenomes</taxon>
        <taxon>ecological metagenomes</taxon>
    </lineage>
</organism>
<dbReference type="InterPro" id="IPR013320">
    <property type="entry name" value="ConA-like_dom_sf"/>
</dbReference>
<gene>
    <name evidence="1" type="ORF">S01H1_71083</name>
</gene>
<dbReference type="AlphaFoldDB" id="X0X622"/>
<dbReference type="PANTHER" id="PTHR47635:SF2">
    <property type="entry name" value="LAMG-LIKE JELLYROLL FOLD DOMAIN-CONTAINING PROTEIN"/>
    <property type="match status" value="1"/>
</dbReference>
<name>X0X622_9ZZZZ</name>
<feature type="non-terminal residue" evidence="1">
    <location>
        <position position="1"/>
    </location>
</feature>
<evidence type="ECO:0000313" key="1">
    <source>
        <dbReference type="EMBL" id="GAG38679.1"/>
    </source>
</evidence>
<dbReference type="PANTHER" id="PTHR47635">
    <property type="entry name" value="CUB DOMAIN-CONTAINING PROTEIN"/>
    <property type="match status" value="1"/>
</dbReference>
<sequence>AISNPKQASSWDVGDVMAVTWGTRSIAGNVRISISRNGGKNYQGITTENDGVYDWAVTGPASVNCMLKIEPVDDATKGTTQGLFSIVDPTDGLVAYYPFAGSAGDMSGSGHDGTAAGAAPGEDRFGNAGYAYGFDGQDDEISIPDHADLQLTGAMTLSAWIKREGTWDQSGRIVCKRSDVSGDGYGMEVAHPSGKLRFHLHMNDSFSSTAAIPMDEWTHVAVTFDSAASKVRLYINGELDSEHST</sequence>
<feature type="non-terminal residue" evidence="1">
    <location>
        <position position="245"/>
    </location>
</feature>
<dbReference type="Gene3D" id="2.60.120.200">
    <property type="match status" value="1"/>
</dbReference>
<protein>
    <recommendedName>
        <fullName evidence="2">LamG-like jellyroll fold domain-containing protein</fullName>
    </recommendedName>
</protein>
<accession>X0X622</accession>
<reference evidence="1" key="1">
    <citation type="journal article" date="2014" name="Front. Microbiol.">
        <title>High frequency of phylogenetically diverse reductive dehalogenase-homologous genes in deep subseafloor sedimentary metagenomes.</title>
        <authorList>
            <person name="Kawai M."/>
            <person name="Futagami T."/>
            <person name="Toyoda A."/>
            <person name="Takaki Y."/>
            <person name="Nishi S."/>
            <person name="Hori S."/>
            <person name="Arai W."/>
            <person name="Tsubouchi T."/>
            <person name="Morono Y."/>
            <person name="Uchiyama I."/>
            <person name="Ito T."/>
            <person name="Fujiyama A."/>
            <person name="Inagaki F."/>
            <person name="Takami H."/>
        </authorList>
    </citation>
    <scope>NUCLEOTIDE SEQUENCE</scope>
    <source>
        <strain evidence="1">Expedition CK06-06</strain>
    </source>
</reference>
<comment type="caution">
    <text evidence="1">The sequence shown here is derived from an EMBL/GenBank/DDBJ whole genome shotgun (WGS) entry which is preliminary data.</text>
</comment>
<dbReference type="Pfam" id="PF13385">
    <property type="entry name" value="Laminin_G_3"/>
    <property type="match status" value="1"/>
</dbReference>
<evidence type="ECO:0008006" key="2">
    <source>
        <dbReference type="Google" id="ProtNLM"/>
    </source>
</evidence>
<dbReference type="SUPFAM" id="SSF49899">
    <property type="entry name" value="Concanavalin A-like lectins/glucanases"/>
    <property type="match status" value="1"/>
</dbReference>
<dbReference type="EMBL" id="BARS01047312">
    <property type="protein sequence ID" value="GAG38679.1"/>
    <property type="molecule type" value="Genomic_DNA"/>
</dbReference>